<gene>
    <name evidence="1" type="ORF">BLNAU_10211</name>
</gene>
<evidence type="ECO:0000313" key="2">
    <source>
        <dbReference type="Proteomes" id="UP001281761"/>
    </source>
</evidence>
<dbReference type="SUPFAM" id="SSF52058">
    <property type="entry name" value="L domain-like"/>
    <property type="match status" value="1"/>
</dbReference>
<dbReference type="Proteomes" id="UP001281761">
    <property type="component" value="Unassembled WGS sequence"/>
</dbReference>
<dbReference type="Gene3D" id="3.80.10.10">
    <property type="entry name" value="Ribonuclease Inhibitor"/>
    <property type="match status" value="1"/>
</dbReference>
<dbReference type="InterPro" id="IPR032675">
    <property type="entry name" value="LRR_dom_sf"/>
</dbReference>
<accession>A0ABQ9XTS9</accession>
<comment type="caution">
    <text evidence="1">The sequence shown here is derived from an EMBL/GenBank/DDBJ whole genome shotgun (WGS) entry which is preliminary data.</text>
</comment>
<dbReference type="EMBL" id="JARBJD010000073">
    <property type="protein sequence ID" value="KAK2954881.1"/>
    <property type="molecule type" value="Genomic_DNA"/>
</dbReference>
<protein>
    <submittedName>
        <fullName evidence="1">Uncharacterized protein</fullName>
    </submittedName>
</protein>
<reference evidence="1 2" key="1">
    <citation type="journal article" date="2022" name="bioRxiv">
        <title>Genomics of Preaxostyla Flagellates Illuminates Evolutionary Transitions and the Path Towards Mitochondrial Loss.</title>
        <authorList>
            <person name="Novak L.V.F."/>
            <person name="Treitli S.C."/>
            <person name="Pyrih J."/>
            <person name="Halakuc P."/>
            <person name="Pipaliya S.V."/>
            <person name="Vacek V."/>
            <person name="Brzon O."/>
            <person name="Soukal P."/>
            <person name="Eme L."/>
            <person name="Dacks J.B."/>
            <person name="Karnkowska A."/>
            <person name="Elias M."/>
            <person name="Hampl V."/>
        </authorList>
    </citation>
    <scope>NUCLEOTIDE SEQUENCE [LARGE SCALE GENOMIC DNA]</scope>
    <source>
        <strain evidence="1">NAU3</strain>
        <tissue evidence="1">Gut</tissue>
    </source>
</reference>
<name>A0ABQ9XTS9_9EUKA</name>
<keyword evidence="2" id="KW-1185">Reference proteome</keyword>
<sequence>MIYEKTGAGTHHGAVLCPLDRLLLASILLTSVPPLVSQFQKLCTLSLAGYGISELPRHFFRSLPNLSRLDLPFDKLTHLPESIGSGNTKRISLDVSFNNSTSLPHFLVDPNSSLDSSQLLSPRQRFFGTCTPHTPATPTLASPVALTLGGSGSRPYGFGGGMEESNIPHAGVSVDSDISELVLCVAGSFPASLSLSTSDIDVVFESEILFGETFTPPEPVAGSPLHSHASMMQTGLSDLNSPHIRSCPMCHAGMYRHKCSCEGRLALAIEEKMLKEEKKKHPMHDDERHNLIKRLLSVPLTQSIQKHPNLSYQVLSSHYVVKYQHLVIYANPSNIHDGVHKTVNSCPPKNQKLANTRLS</sequence>
<organism evidence="1 2">
    <name type="scientific">Blattamonas nauphoetae</name>
    <dbReference type="NCBI Taxonomy" id="2049346"/>
    <lineage>
        <taxon>Eukaryota</taxon>
        <taxon>Metamonada</taxon>
        <taxon>Preaxostyla</taxon>
        <taxon>Oxymonadida</taxon>
        <taxon>Blattamonas</taxon>
    </lineage>
</organism>
<evidence type="ECO:0000313" key="1">
    <source>
        <dbReference type="EMBL" id="KAK2954881.1"/>
    </source>
</evidence>
<proteinExistence type="predicted"/>